<evidence type="ECO:0000256" key="1">
    <source>
        <dbReference type="SAM" id="MobiDB-lite"/>
    </source>
</evidence>
<dbReference type="AlphaFoldDB" id="A0AAV2YYG5"/>
<accession>A0AAV2YYG5</accession>
<feature type="compositionally biased region" description="Basic and acidic residues" evidence="1">
    <location>
        <begin position="101"/>
        <end position="111"/>
    </location>
</feature>
<feature type="compositionally biased region" description="Low complexity" evidence="1">
    <location>
        <begin position="453"/>
        <end position="462"/>
    </location>
</feature>
<name>A0AAV2YYG5_9STRA</name>
<feature type="region of interest" description="Disordered" evidence="1">
    <location>
        <begin position="142"/>
        <end position="183"/>
    </location>
</feature>
<dbReference type="PANTHER" id="PTHR35213:SF3">
    <property type="entry name" value="MYB-LIKE DOMAIN-CONTAINING PROTEIN"/>
    <property type="match status" value="1"/>
</dbReference>
<dbReference type="PANTHER" id="PTHR35213">
    <property type="entry name" value="RING-TYPE DOMAIN-CONTAINING PROTEIN-RELATED"/>
    <property type="match status" value="1"/>
</dbReference>
<dbReference type="EMBL" id="DAKRPA010000071">
    <property type="protein sequence ID" value="DBA00056.1"/>
    <property type="molecule type" value="Genomic_DNA"/>
</dbReference>
<evidence type="ECO:0000313" key="2">
    <source>
        <dbReference type="EMBL" id="DBA00056.1"/>
    </source>
</evidence>
<keyword evidence="3" id="KW-1185">Reference proteome</keyword>
<dbReference type="Proteomes" id="UP001146120">
    <property type="component" value="Unassembled WGS sequence"/>
</dbReference>
<feature type="compositionally biased region" description="Pro residues" evidence="1">
    <location>
        <begin position="20"/>
        <end position="33"/>
    </location>
</feature>
<feature type="compositionally biased region" description="Acidic residues" evidence="1">
    <location>
        <begin position="85"/>
        <end position="100"/>
    </location>
</feature>
<feature type="compositionally biased region" description="Basic and acidic residues" evidence="1">
    <location>
        <begin position="169"/>
        <end position="183"/>
    </location>
</feature>
<protein>
    <submittedName>
        <fullName evidence="2">Uncharacterized protein</fullName>
    </submittedName>
</protein>
<organism evidence="2 3">
    <name type="scientific">Lagenidium giganteum</name>
    <dbReference type="NCBI Taxonomy" id="4803"/>
    <lineage>
        <taxon>Eukaryota</taxon>
        <taxon>Sar</taxon>
        <taxon>Stramenopiles</taxon>
        <taxon>Oomycota</taxon>
        <taxon>Peronosporomycetes</taxon>
        <taxon>Pythiales</taxon>
        <taxon>Pythiaceae</taxon>
    </lineage>
</organism>
<feature type="region of interest" description="Disordered" evidence="1">
    <location>
        <begin position="1"/>
        <end position="119"/>
    </location>
</feature>
<proteinExistence type="predicted"/>
<gene>
    <name evidence="2" type="ORF">N0F65_003722</name>
</gene>
<feature type="compositionally biased region" description="Basic and acidic residues" evidence="1">
    <location>
        <begin position="580"/>
        <end position="596"/>
    </location>
</feature>
<sequence length="651" mass="73476">MDLSMILSPVEEDDSREHAPPPQRPRRQPPPPSRWSRDEMQCAVAILRDFHAPPAQEGPQQVSPARNSHCARWPPLLAARVRDQSDDDDEEEDDEEEDEEGRATEDDDRHSVASSGCAARADESSLLLSKLDLLVQADAMITQSRPTTTEPKVSVETHKRSPIKRGRKKQQDQDTSRSTDEFTRSGVWTKDEEAYAAALIYYFLNGTLPIQEGTTLRKYLAEQLSCNRRRISMKLATESIGNRKVPRKVGATVFVGAQPPPSQEEIHEMNTVLERLRNLCFSNTPLSSPTKENRPHHVARASPKPTPSHQPAVSHRRYSDDGKSPVNCKRRRPTIIRTGFETPEEETYATTLFECFMDGVLDLPEGTKLISFLCEKLECSTKTLSMKLAPRKLSERKFPDNLGSITYEPTVLDPMSEQVAEAEAKLSEARQMWLDAQPQDHNAHQTPPLQPIKTSPKLSKSTPPSPVFSRSGPWSKEEEEYAAALIDCFFKGALDIAEGTSLRAFLASRLTCNPMRISKKLASECIASIKIPKKLGSSTFVLNEMLSTEERARAEHMLHELHQAYVQAEMNKEQAIESIKNQRDDRWTNPEAHEASHGIAPRKQRKLSSSDKEDMFYLPPRISHRSRYETASSKEASSYERVVPYPYQQVA</sequence>
<reference evidence="2" key="1">
    <citation type="submission" date="2022-11" db="EMBL/GenBank/DDBJ databases">
        <authorList>
            <person name="Morgan W.R."/>
            <person name="Tartar A."/>
        </authorList>
    </citation>
    <scope>NUCLEOTIDE SEQUENCE</scope>
    <source>
        <strain evidence="2">ARSEF 373</strain>
    </source>
</reference>
<evidence type="ECO:0000313" key="3">
    <source>
        <dbReference type="Proteomes" id="UP001146120"/>
    </source>
</evidence>
<comment type="caution">
    <text evidence="2">The sequence shown here is derived from an EMBL/GenBank/DDBJ whole genome shotgun (WGS) entry which is preliminary data.</text>
</comment>
<feature type="region of interest" description="Disordered" evidence="1">
    <location>
        <begin position="580"/>
        <end position="651"/>
    </location>
</feature>
<feature type="region of interest" description="Disordered" evidence="1">
    <location>
        <begin position="284"/>
        <end position="328"/>
    </location>
</feature>
<feature type="compositionally biased region" description="Polar residues" evidence="1">
    <location>
        <begin position="142"/>
        <end position="151"/>
    </location>
</feature>
<feature type="region of interest" description="Disordered" evidence="1">
    <location>
        <begin position="439"/>
        <end position="473"/>
    </location>
</feature>
<reference evidence="2" key="2">
    <citation type="journal article" date="2023" name="Microbiol Resour">
        <title>Decontamination and Annotation of the Draft Genome Sequence of the Oomycete Lagenidium giganteum ARSEF 373.</title>
        <authorList>
            <person name="Morgan W.R."/>
            <person name="Tartar A."/>
        </authorList>
    </citation>
    <scope>NUCLEOTIDE SEQUENCE</scope>
    <source>
        <strain evidence="2">ARSEF 373</strain>
    </source>
</reference>